<evidence type="ECO:0000313" key="11">
    <source>
        <dbReference type="Proteomes" id="UP000002318"/>
    </source>
</evidence>
<dbReference type="EMBL" id="CP002116">
    <property type="protein sequence ID" value="ADK81943.1"/>
    <property type="molecule type" value="Genomic_DNA"/>
</dbReference>
<accession>E1R258</accession>
<dbReference type="PANTHER" id="PTHR43553">
    <property type="entry name" value="HEAVY METAL TRANSPORTER"/>
    <property type="match status" value="1"/>
</dbReference>
<dbReference type="InterPro" id="IPR003439">
    <property type="entry name" value="ABC_transporter-like_ATP-bd"/>
</dbReference>
<dbReference type="InterPro" id="IPR027417">
    <property type="entry name" value="P-loop_NTPase"/>
</dbReference>
<evidence type="ECO:0000313" key="10">
    <source>
        <dbReference type="EMBL" id="ADK81943.1"/>
    </source>
</evidence>
<dbReference type="RefSeq" id="WP_013255402.1">
    <property type="nucleotide sequence ID" value="NC_014364.1"/>
</dbReference>
<dbReference type="GO" id="GO:0005524">
    <property type="term" value="F:ATP binding"/>
    <property type="evidence" value="ECO:0007669"/>
    <property type="project" value="UniProtKB-KW"/>
</dbReference>
<proteinExistence type="inferred from homology"/>
<dbReference type="InterPro" id="IPR003593">
    <property type="entry name" value="AAA+_ATPase"/>
</dbReference>
<dbReference type="OrthoDB" id="501320at2"/>
<gene>
    <name evidence="10" type="ordered locus">Spirs_2840</name>
</gene>
<keyword evidence="6" id="KW-0067">ATP-binding</keyword>
<dbReference type="CDD" id="cd03225">
    <property type="entry name" value="ABC_cobalt_CbiO_domain1"/>
    <property type="match status" value="1"/>
</dbReference>
<protein>
    <submittedName>
        <fullName evidence="10">ABC transporter related protein</fullName>
    </submittedName>
</protein>
<sequence length="290" mass="32411">MEEEHTIVRFEDVWYHYPRTKAWSLKEITLSIKKGEFIAVIGENGAGKTTFCKCLNGIIPHTERGLLKGRVITSGLDTKTAYTSELALHVGIVLEDPDTQLFTTTVLNEVAFGPENLRQDPKEIRETARWALGVVGLEGFEDRPPTALSGGQKQRVAIASVLSMRPEIIVLDEPTSQLDPLGTEEVFEVVSQLRSRYGMTIIMSSHKMEEIVRFADRILVLHHGEVAAFDTPEQVFRNEELFSEVQVAIPSTVELAGYLQKRNVPVSLFSSVEEGESEIRRCLRGAGERS</sequence>
<name>E1R258_SEDSS</name>
<dbReference type="FunFam" id="3.40.50.300:FF:000224">
    <property type="entry name" value="Energy-coupling factor transporter ATP-binding protein EcfA"/>
    <property type="match status" value="1"/>
</dbReference>
<evidence type="ECO:0000259" key="9">
    <source>
        <dbReference type="PROSITE" id="PS50893"/>
    </source>
</evidence>
<keyword evidence="7" id="KW-1278">Translocase</keyword>
<evidence type="ECO:0000256" key="4">
    <source>
        <dbReference type="ARBA" id="ARBA00022475"/>
    </source>
</evidence>
<dbReference type="GO" id="GO:0016887">
    <property type="term" value="F:ATP hydrolysis activity"/>
    <property type="evidence" value="ECO:0007669"/>
    <property type="project" value="InterPro"/>
</dbReference>
<comment type="similarity">
    <text evidence="2">Belongs to the ABC transporter superfamily.</text>
</comment>
<evidence type="ECO:0000256" key="5">
    <source>
        <dbReference type="ARBA" id="ARBA00022741"/>
    </source>
</evidence>
<keyword evidence="11" id="KW-1185">Reference proteome</keyword>
<keyword evidence="4" id="KW-1003">Cell membrane</keyword>
<dbReference type="SMART" id="SM00382">
    <property type="entry name" value="AAA"/>
    <property type="match status" value="1"/>
</dbReference>
<dbReference type="Pfam" id="PF00005">
    <property type="entry name" value="ABC_tran"/>
    <property type="match status" value="1"/>
</dbReference>
<dbReference type="eggNOG" id="COG1122">
    <property type="taxonomic scope" value="Bacteria"/>
</dbReference>
<dbReference type="SUPFAM" id="SSF52540">
    <property type="entry name" value="P-loop containing nucleoside triphosphate hydrolases"/>
    <property type="match status" value="1"/>
</dbReference>
<evidence type="ECO:0000256" key="8">
    <source>
        <dbReference type="ARBA" id="ARBA00023136"/>
    </source>
</evidence>
<keyword evidence="8" id="KW-0472">Membrane</keyword>
<evidence type="ECO:0000256" key="7">
    <source>
        <dbReference type="ARBA" id="ARBA00022967"/>
    </source>
</evidence>
<keyword evidence="5" id="KW-0547">Nucleotide-binding</keyword>
<organism evidence="10 11">
    <name type="scientific">Sediminispirochaeta smaragdinae (strain DSM 11293 / JCM 15392 / SEBR 4228)</name>
    <name type="common">Spirochaeta smaragdinae</name>
    <dbReference type="NCBI Taxonomy" id="573413"/>
    <lineage>
        <taxon>Bacteria</taxon>
        <taxon>Pseudomonadati</taxon>
        <taxon>Spirochaetota</taxon>
        <taxon>Spirochaetia</taxon>
        <taxon>Spirochaetales</taxon>
        <taxon>Spirochaetaceae</taxon>
        <taxon>Sediminispirochaeta</taxon>
    </lineage>
</organism>
<dbReference type="STRING" id="573413.Spirs_2840"/>
<dbReference type="InterPro" id="IPR017871">
    <property type="entry name" value="ABC_transporter-like_CS"/>
</dbReference>
<dbReference type="Gene3D" id="3.40.50.300">
    <property type="entry name" value="P-loop containing nucleotide triphosphate hydrolases"/>
    <property type="match status" value="1"/>
</dbReference>
<evidence type="ECO:0000256" key="1">
    <source>
        <dbReference type="ARBA" id="ARBA00004236"/>
    </source>
</evidence>
<feature type="domain" description="ABC transporter" evidence="9">
    <location>
        <begin position="8"/>
        <end position="248"/>
    </location>
</feature>
<dbReference type="PROSITE" id="PS00211">
    <property type="entry name" value="ABC_TRANSPORTER_1"/>
    <property type="match status" value="1"/>
</dbReference>
<evidence type="ECO:0000256" key="3">
    <source>
        <dbReference type="ARBA" id="ARBA00022448"/>
    </source>
</evidence>
<reference evidence="10 11" key="1">
    <citation type="journal article" date="2010" name="Stand. Genomic Sci.">
        <title>Complete genome sequence of Spirochaeta smaragdinae type strain (SEBR 4228).</title>
        <authorList>
            <person name="Mavromatis K."/>
            <person name="Yasawong M."/>
            <person name="Chertkov O."/>
            <person name="Lapidus A."/>
            <person name="Lucas S."/>
            <person name="Nolan M."/>
            <person name="Del Rio T.G."/>
            <person name="Tice H."/>
            <person name="Cheng J.F."/>
            <person name="Pitluck S."/>
            <person name="Liolios K."/>
            <person name="Ivanova N."/>
            <person name="Tapia R."/>
            <person name="Han C."/>
            <person name="Bruce D."/>
            <person name="Goodwin L."/>
            <person name="Pati A."/>
            <person name="Chen A."/>
            <person name="Palaniappan K."/>
            <person name="Land M."/>
            <person name="Hauser L."/>
            <person name="Chang Y.J."/>
            <person name="Jeffries C.D."/>
            <person name="Detter J.C."/>
            <person name="Rohde M."/>
            <person name="Brambilla E."/>
            <person name="Spring S."/>
            <person name="Goker M."/>
            <person name="Sikorski J."/>
            <person name="Woyke T."/>
            <person name="Bristow J."/>
            <person name="Eisen J.A."/>
            <person name="Markowitz V."/>
            <person name="Hugenholtz P."/>
            <person name="Klenk H.P."/>
            <person name="Kyrpides N.C."/>
        </authorList>
    </citation>
    <scope>NUCLEOTIDE SEQUENCE [LARGE SCALE GENOMIC DNA]</scope>
    <source>
        <strain evidence="11">DSM 11293 / JCM 15392 / SEBR 4228</strain>
    </source>
</reference>
<dbReference type="KEGG" id="ssm:Spirs_2840"/>
<evidence type="ECO:0000256" key="2">
    <source>
        <dbReference type="ARBA" id="ARBA00005417"/>
    </source>
</evidence>
<comment type="subcellular location">
    <subcellularLocation>
        <location evidence="1">Cell membrane</location>
    </subcellularLocation>
</comment>
<dbReference type="GO" id="GO:0043190">
    <property type="term" value="C:ATP-binding cassette (ABC) transporter complex"/>
    <property type="evidence" value="ECO:0007669"/>
    <property type="project" value="TreeGrafter"/>
</dbReference>
<evidence type="ECO:0000256" key="6">
    <source>
        <dbReference type="ARBA" id="ARBA00022840"/>
    </source>
</evidence>
<dbReference type="Proteomes" id="UP000002318">
    <property type="component" value="Chromosome"/>
</dbReference>
<dbReference type="GO" id="GO:0042626">
    <property type="term" value="F:ATPase-coupled transmembrane transporter activity"/>
    <property type="evidence" value="ECO:0007669"/>
    <property type="project" value="TreeGrafter"/>
</dbReference>
<dbReference type="InterPro" id="IPR050095">
    <property type="entry name" value="ECF_ABC_transporter_ATP-bd"/>
</dbReference>
<dbReference type="InterPro" id="IPR015856">
    <property type="entry name" value="ABC_transpr_CbiO/EcfA_su"/>
</dbReference>
<dbReference type="HOGENOM" id="CLU_000604_1_22_12"/>
<dbReference type="PROSITE" id="PS50893">
    <property type="entry name" value="ABC_TRANSPORTER_2"/>
    <property type="match status" value="1"/>
</dbReference>
<keyword evidence="3" id="KW-0813">Transport</keyword>
<dbReference type="AlphaFoldDB" id="E1R258"/>
<dbReference type="PANTHER" id="PTHR43553:SF24">
    <property type="entry name" value="ENERGY-COUPLING FACTOR TRANSPORTER ATP-BINDING PROTEIN ECFA1"/>
    <property type="match status" value="1"/>
</dbReference>